<evidence type="ECO:0000256" key="5">
    <source>
        <dbReference type="ARBA" id="ARBA00004904"/>
    </source>
</evidence>
<dbReference type="InterPro" id="IPR036144">
    <property type="entry name" value="RibA-like_sf"/>
</dbReference>
<evidence type="ECO:0000256" key="12">
    <source>
        <dbReference type="ARBA" id="ARBA00022833"/>
    </source>
</evidence>
<keyword evidence="12 20" id="KW-0862">Zinc</keyword>
<evidence type="ECO:0000256" key="11">
    <source>
        <dbReference type="ARBA" id="ARBA00022801"/>
    </source>
</evidence>
<feature type="binding site" evidence="20">
    <location>
        <position position="28"/>
    </location>
    <ligand>
        <name>Mg(2+)</name>
        <dbReference type="ChEBI" id="CHEBI:18420"/>
        <label>1</label>
    </ligand>
</feature>
<evidence type="ECO:0000256" key="2">
    <source>
        <dbReference type="ARBA" id="ARBA00001936"/>
    </source>
</evidence>
<evidence type="ECO:0000259" key="21">
    <source>
        <dbReference type="Pfam" id="PF00925"/>
    </source>
</evidence>
<feature type="binding site" evidence="20">
    <location>
        <position position="361"/>
    </location>
    <ligand>
        <name>GTP</name>
        <dbReference type="ChEBI" id="CHEBI:37565"/>
    </ligand>
</feature>
<feature type="binding site" evidence="20">
    <location>
        <position position="28"/>
    </location>
    <ligand>
        <name>Mg(2+)</name>
        <dbReference type="ChEBI" id="CHEBI:18420"/>
        <label>2</label>
    </ligand>
</feature>
<dbReference type="HAMAP" id="MF_01283">
    <property type="entry name" value="RibBA"/>
    <property type="match status" value="1"/>
</dbReference>
<comment type="similarity">
    <text evidence="6 20">In the N-terminal section; belongs to the DHBP synthase family.</text>
</comment>
<comment type="cofactor">
    <cofactor evidence="20">
        <name>Mg(2+)</name>
        <dbReference type="ChEBI" id="CHEBI:18420"/>
    </cofactor>
    <cofactor evidence="20">
        <name>Mn(2+)</name>
        <dbReference type="ChEBI" id="CHEBI:29035"/>
    </cofactor>
    <text evidence="20">Binds 2 divalent metal cations per subunit. Magnesium or manganese.</text>
</comment>
<dbReference type="GO" id="GO:0005525">
    <property type="term" value="F:GTP binding"/>
    <property type="evidence" value="ECO:0007669"/>
    <property type="project" value="UniProtKB-KW"/>
</dbReference>
<reference evidence="22 23" key="1">
    <citation type="journal article" date="2013" name="BMC Microbiol.">
        <title>Identification of the type II cytochrome c maturation pathway in anammox bacteria by comparative genomics.</title>
        <authorList>
            <person name="Ferousi C."/>
            <person name="Speth D.R."/>
            <person name="Reimann J."/>
            <person name="Op den Camp H.J."/>
            <person name="Allen J.W."/>
            <person name="Keltjens J.T."/>
            <person name="Jetten M.S."/>
        </authorList>
    </citation>
    <scope>NUCLEOTIDE SEQUENCE [LARGE SCALE GENOMIC DNA]</scope>
    <source>
        <strain evidence="22">RU1</strain>
    </source>
</reference>
<protein>
    <recommendedName>
        <fullName evidence="20">Riboflavin biosynthesis protein RibBA</fullName>
    </recommendedName>
    <domain>
        <recommendedName>
            <fullName evidence="20">3,4-dihydroxy-2-butanone 4-phosphate synthase</fullName>
            <shortName evidence="20">DHBP synthase</shortName>
            <ecNumber evidence="20">4.1.99.12</ecNumber>
        </recommendedName>
    </domain>
    <domain>
        <recommendedName>
            <fullName evidence="20">GTP cyclohydrolase-2</fullName>
            <ecNumber evidence="20">3.5.4.25</ecNumber>
        </recommendedName>
        <alternativeName>
            <fullName evidence="20">GTP cyclohydrolase II</fullName>
        </alternativeName>
    </domain>
</protein>
<dbReference type="EC" id="4.1.99.12" evidence="20"/>
<evidence type="ECO:0000256" key="10">
    <source>
        <dbReference type="ARBA" id="ARBA00022741"/>
    </source>
</evidence>
<comment type="pathway">
    <text evidence="5 20">Cofactor biosynthesis; riboflavin biosynthesis; 2-hydroxy-3-oxobutyl phosphate from D-ribulose 5-phosphate: step 1/1.</text>
</comment>
<keyword evidence="14 20" id="KW-0342">GTP-binding</keyword>
<evidence type="ECO:0000256" key="4">
    <source>
        <dbReference type="ARBA" id="ARBA00004853"/>
    </source>
</evidence>
<keyword evidence="16 20" id="KW-0456">Lyase</keyword>
<dbReference type="FunFam" id="3.40.50.10990:FF:000001">
    <property type="entry name" value="Riboflavin biosynthesis protein RibBA"/>
    <property type="match status" value="1"/>
</dbReference>
<dbReference type="GO" id="GO:0000287">
    <property type="term" value="F:magnesium ion binding"/>
    <property type="evidence" value="ECO:0007669"/>
    <property type="project" value="UniProtKB-UniRule"/>
</dbReference>
<evidence type="ECO:0000256" key="1">
    <source>
        <dbReference type="ARBA" id="ARBA00000141"/>
    </source>
</evidence>
<evidence type="ECO:0000256" key="16">
    <source>
        <dbReference type="ARBA" id="ARBA00023239"/>
    </source>
</evidence>
<evidence type="ECO:0000256" key="6">
    <source>
        <dbReference type="ARBA" id="ARBA00005520"/>
    </source>
</evidence>
<dbReference type="SUPFAM" id="SSF142695">
    <property type="entry name" value="RibA-like"/>
    <property type="match status" value="1"/>
</dbReference>
<feature type="binding site" evidence="20">
    <location>
        <position position="266"/>
    </location>
    <ligand>
        <name>Zn(2+)</name>
        <dbReference type="ChEBI" id="CHEBI:29105"/>
        <note>catalytic</note>
    </ligand>
</feature>
<dbReference type="NCBIfam" id="TIGR00506">
    <property type="entry name" value="ribB"/>
    <property type="match status" value="1"/>
</dbReference>
<evidence type="ECO:0000256" key="17">
    <source>
        <dbReference type="ARBA" id="ARBA00023268"/>
    </source>
</evidence>
<dbReference type="FunFam" id="3.90.870.10:FF:000001">
    <property type="entry name" value="Riboflavin biosynthesis protein RibBA"/>
    <property type="match status" value="1"/>
</dbReference>
<feature type="binding site" evidence="20">
    <location>
        <position position="32"/>
    </location>
    <ligand>
        <name>D-ribulose 5-phosphate</name>
        <dbReference type="ChEBI" id="CHEBI:58121"/>
    </ligand>
</feature>
<feature type="binding site" evidence="20">
    <location>
        <begin position="261"/>
        <end position="265"/>
    </location>
    <ligand>
        <name>GTP</name>
        <dbReference type="ChEBI" id="CHEBI:37565"/>
    </ligand>
</feature>
<dbReference type="GO" id="GO:0005829">
    <property type="term" value="C:cytosol"/>
    <property type="evidence" value="ECO:0007669"/>
    <property type="project" value="TreeGrafter"/>
</dbReference>
<feature type="active site" description="Proton acceptor; for GTP cyclohydrolase activity" evidence="20">
    <location>
        <position position="338"/>
    </location>
</feature>
<comment type="cofactor">
    <cofactor evidence="20">
        <name>Zn(2+)</name>
        <dbReference type="ChEBI" id="CHEBI:29105"/>
    </cofactor>
    <text evidence="20">Binds 1 zinc ion per subunit.</text>
</comment>
<dbReference type="Gene3D" id="3.40.50.10990">
    <property type="entry name" value="GTP cyclohydrolase II"/>
    <property type="match status" value="1"/>
</dbReference>
<dbReference type="GO" id="GO:0030145">
    <property type="term" value="F:manganese ion binding"/>
    <property type="evidence" value="ECO:0007669"/>
    <property type="project" value="UniProtKB-UniRule"/>
</dbReference>
<feature type="domain" description="GTP cyclohydrolase II" evidence="21">
    <location>
        <begin position="209"/>
        <end position="382"/>
    </location>
</feature>
<feature type="binding site" evidence="20">
    <location>
        <position position="164"/>
    </location>
    <ligand>
        <name>D-ribulose 5-phosphate</name>
        <dbReference type="ChEBI" id="CHEBI:58121"/>
    </ligand>
</feature>
<name>A0A0M2V1Z0_9BACT</name>
<dbReference type="SUPFAM" id="SSF55821">
    <property type="entry name" value="YrdC/RibB"/>
    <property type="match status" value="1"/>
</dbReference>
<keyword evidence="11 20" id="KW-0378">Hydrolase</keyword>
<comment type="catalytic activity">
    <reaction evidence="19 20">
        <text>GTP + 4 H2O = 2,5-diamino-6-hydroxy-4-(5-phosphoribosylamino)-pyrimidine + formate + 2 phosphate + 3 H(+)</text>
        <dbReference type="Rhea" id="RHEA:23704"/>
        <dbReference type="ChEBI" id="CHEBI:15377"/>
        <dbReference type="ChEBI" id="CHEBI:15378"/>
        <dbReference type="ChEBI" id="CHEBI:15740"/>
        <dbReference type="ChEBI" id="CHEBI:37565"/>
        <dbReference type="ChEBI" id="CHEBI:43474"/>
        <dbReference type="ChEBI" id="CHEBI:58614"/>
        <dbReference type="EC" id="3.5.4.25"/>
    </reaction>
</comment>
<feature type="binding site" evidence="20">
    <location>
        <position position="143"/>
    </location>
    <ligand>
        <name>Mg(2+)</name>
        <dbReference type="ChEBI" id="CHEBI:18420"/>
        <label>2</label>
    </ligand>
</feature>
<dbReference type="NCBIfam" id="NF001591">
    <property type="entry name" value="PRK00393.1"/>
    <property type="match status" value="1"/>
</dbReference>
<proteinExistence type="inferred from homology"/>
<evidence type="ECO:0000256" key="19">
    <source>
        <dbReference type="ARBA" id="ARBA00049295"/>
    </source>
</evidence>
<keyword evidence="9 20" id="KW-0479">Metal-binding</keyword>
<evidence type="ECO:0000313" key="23">
    <source>
        <dbReference type="Proteomes" id="UP000034954"/>
    </source>
</evidence>
<feature type="binding site" evidence="20">
    <location>
        <position position="366"/>
    </location>
    <ligand>
        <name>GTP</name>
        <dbReference type="ChEBI" id="CHEBI:37565"/>
    </ligand>
</feature>
<feature type="binding site" evidence="20">
    <location>
        <position position="279"/>
    </location>
    <ligand>
        <name>Zn(2+)</name>
        <dbReference type="ChEBI" id="CHEBI:29105"/>
        <note>catalytic</note>
    </ligand>
</feature>
<gene>
    <name evidence="20" type="primary">ribBA</name>
    <name evidence="22" type="ORF">BROFUL_00107</name>
</gene>
<keyword evidence="13 20" id="KW-0460">Magnesium</keyword>
<dbReference type="GO" id="GO:0008270">
    <property type="term" value="F:zinc ion binding"/>
    <property type="evidence" value="ECO:0007669"/>
    <property type="project" value="UniProtKB-UniRule"/>
</dbReference>
<evidence type="ECO:0000256" key="7">
    <source>
        <dbReference type="ARBA" id="ARBA00008976"/>
    </source>
</evidence>
<dbReference type="PANTHER" id="PTHR21327">
    <property type="entry name" value="GTP CYCLOHYDROLASE II-RELATED"/>
    <property type="match status" value="1"/>
</dbReference>
<organism evidence="22 23">
    <name type="scientific">Candidatus Brocadia fulgida</name>
    <dbReference type="NCBI Taxonomy" id="380242"/>
    <lineage>
        <taxon>Bacteria</taxon>
        <taxon>Pseudomonadati</taxon>
        <taxon>Planctomycetota</taxon>
        <taxon>Candidatus Brocadiia</taxon>
        <taxon>Candidatus Brocadiales</taxon>
        <taxon>Candidatus Brocadiaceae</taxon>
        <taxon>Candidatus Brocadia</taxon>
    </lineage>
</organism>
<dbReference type="InterPro" id="IPR000926">
    <property type="entry name" value="RibA"/>
</dbReference>
<dbReference type="Gene3D" id="3.90.870.10">
    <property type="entry name" value="DHBP synthase"/>
    <property type="match status" value="1"/>
</dbReference>
<feature type="binding site" evidence="20">
    <location>
        <position position="282"/>
    </location>
    <ligand>
        <name>GTP</name>
        <dbReference type="ChEBI" id="CHEBI:37565"/>
    </ligand>
</feature>
<feature type="region of interest" description="GTP cyclohydrolase II" evidence="20">
    <location>
        <begin position="202"/>
        <end position="409"/>
    </location>
</feature>
<keyword evidence="8 20" id="KW-0686">Riboflavin biosynthesis</keyword>
<dbReference type="EC" id="3.5.4.25" evidence="20"/>
<evidence type="ECO:0000256" key="3">
    <source>
        <dbReference type="ARBA" id="ARBA00002284"/>
    </source>
</evidence>
<dbReference type="Pfam" id="PF00926">
    <property type="entry name" value="DHBP_synthase"/>
    <property type="match status" value="1"/>
</dbReference>
<evidence type="ECO:0000256" key="14">
    <source>
        <dbReference type="ARBA" id="ARBA00023134"/>
    </source>
</evidence>
<evidence type="ECO:0000256" key="20">
    <source>
        <dbReference type="HAMAP-Rule" id="MF_01283"/>
    </source>
</evidence>
<feature type="binding site" evidence="20">
    <location>
        <begin position="304"/>
        <end position="306"/>
    </location>
    <ligand>
        <name>GTP</name>
        <dbReference type="ChEBI" id="CHEBI:37565"/>
    </ligand>
</feature>
<dbReference type="EMBL" id="LAQJ01000015">
    <property type="protein sequence ID" value="KKO21146.1"/>
    <property type="molecule type" value="Genomic_DNA"/>
</dbReference>
<comment type="function">
    <text evidence="18 20">Catalyzes the conversion of GTP to 2,5-diamino-6-ribosylamino-4(3H)-pyrimidinone 5'-phosphate (DARP), formate and pyrophosphate.</text>
</comment>
<dbReference type="InterPro" id="IPR017945">
    <property type="entry name" value="DHBP_synth_RibB-like_a/b_dom"/>
</dbReference>
<dbReference type="PIRSF" id="PIRSF001259">
    <property type="entry name" value="RibA"/>
    <property type="match status" value="1"/>
</dbReference>
<dbReference type="Proteomes" id="UP000034954">
    <property type="component" value="Unassembled WGS sequence"/>
</dbReference>
<evidence type="ECO:0000256" key="8">
    <source>
        <dbReference type="ARBA" id="ARBA00022619"/>
    </source>
</evidence>
<sequence length="409" mass="45375">MQFNTIQEAVEDLKSGKMIILVDDANRENEGDITIAAEKITPEAINFMLTHARGIICLAINAERAEELDLYPMVSNNTSNFQTPFTVSVDARNGITTGVSSKDRTATILTAIDDKATADDLVRPGHVFPLKAQRGGVLVRTGHTEGAVDLTRIAGLKPAAVICEIMTDDGNMAKLPDLKKFSEKHNLKICTIADIIRYRHEQERLIEKRVTVKLPTIYGNFILHLYRSFVDDYLHLALCLGVGSESGNAPSPLHNEPVLVRVHDECLTGDIFGSLRCDCGEQLHNTLKIIQEAGKGILLYMRQEGRGIGLENKLHAYLLQEKGLDTVEANERLGFPADKRDYGIGAQILRDLGVTKMRLLTNNPKKFAALAGYGLEIVERVPIVMEPKAENKEYLRTKKEKLGHIIEKV</sequence>
<dbReference type="PANTHER" id="PTHR21327:SF18">
    <property type="entry name" value="3,4-DIHYDROXY-2-BUTANONE 4-PHOSPHATE SYNTHASE"/>
    <property type="match status" value="1"/>
</dbReference>
<feature type="site" description="Essential for DHBP synthase activity" evidence="20">
    <location>
        <position position="164"/>
    </location>
</feature>
<keyword evidence="17 20" id="KW-0511">Multifunctional enzyme</keyword>
<dbReference type="GO" id="GO:0003935">
    <property type="term" value="F:GTP cyclohydrolase II activity"/>
    <property type="evidence" value="ECO:0007669"/>
    <property type="project" value="UniProtKB-UniRule"/>
</dbReference>
<feature type="binding site" evidence="20">
    <location>
        <begin position="140"/>
        <end position="144"/>
    </location>
    <ligand>
        <name>D-ribulose 5-phosphate</name>
        <dbReference type="ChEBI" id="CHEBI:58121"/>
    </ligand>
</feature>
<dbReference type="GO" id="GO:0009231">
    <property type="term" value="P:riboflavin biosynthetic process"/>
    <property type="evidence" value="ECO:0007669"/>
    <property type="project" value="UniProtKB-UniRule"/>
</dbReference>
<comment type="similarity">
    <text evidence="7 20">In the C-terminal section; belongs to the GTP cyclohydrolase II family.</text>
</comment>
<feature type="binding site" evidence="20">
    <location>
        <position position="326"/>
    </location>
    <ligand>
        <name>GTP</name>
        <dbReference type="ChEBI" id="CHEBI:37565"/>
    </ligand>
</feature>
<dbReference type="Pfam" id="PF00925">
    <property type="entry name" value="GTP_cyclohydro2"/>
    <property type="match status" value="1"/>
</dbReference>
<feature type="binding site" evidence="20">
    <location>
        <position position="277"/>
    </location>
    <ligand>
        <name>Zn(2+)</name>
        <dbReference type="ChEBI" id="CHEBI:29105"/>
        <note>catalytic</note>
    </ligand>
</feature>
<dbReference type="CDD" id="cd00641">
    <property type="entry name" value="GTP_cyclohydro2"/>
    <property type="match status" value="1"/>
</dbReference>
<dbReference type="GO" id="GO:0008686">
    <property type="term" value="F:3,4-dihydroxy-2-butanone-4-phosphate synthase activity"/>
    <property type="evidence" value="ECO:0007669"/>
    <property type="project" value="UniProtKB-UniRule"/>
</dbReference>
<dbReference type="HAMAP" id="MF_00179">
    <property type="entry name" value="RibA"/>
    <property type="match status" value="1"/>
</dbReference>
<accession>A0A0M2V1Z0</accession>
<keyword evidence="10 20" id="KW-0547">Nucleotide-binding</keyword>
<comment type="cofactor">
    <cofactor evidence="2">
        <name>Mn(2+)</name>
        <dbReference type="ChEBI" id="CHEBI:29035"/>
    </cofactor>
</comment>
<evidence type="ECO:0000256" key="15">
    <source>
        <dbReference type="ARBA" id="ARBA00023211"/>
    </source>
</evidence>
<feature type="active site" description="Nucleophile; for GTP cyclohydrolase activity" evidence="20">
    <location>
        <position position="340"/>
    </location>
</feature>
<dbReference type="UniPathway" id="UPA00275">
    <property type="reaction ID" value="UER00399"/>
</dbReference>
<dbReference type="InterPro" id="IPR000422">
    <property type="entry name" value="DHBP_synthase_RibB"/>
</dbReference>
<dbReference type="HAMAP" id="MF_00180">
    <property type="entry name" value="RibB"/>
    <property type="match status" value="1"/>
</dbReference>
<evidence type="ECO:0000256" key="13">
    <source>
        <dbReference type="ARBA" id="ARBA00022842"/>
    </source>
</evidence>
<dbReference type="NCBIfam" id="TIGR00505">
    <property type="entry name" value="ribA"/>
    <property type="match status" value="1"/>
</dbReference>
<keyword evidence="23" id="KW-1185">Reference proteome</keyword>
<comment type="pathway">
    <text evidence="4 20">Cofactor biosynthesis; riboflavin biosynthesis; 5-amino-6-(D-ribitylamino)uracil from GTP: step 1/4.</text>
</comment>
<feature type="binding site" evidence="20">
    <location>
        <begin position="27"/>
        <end position="28"/>
    </location>
    <ligand>
        <name>D-ribulose 5-phosphate</name>
        <dbReference type="ChEBI" id="CHEBI:58121"/>
    </ligand>
</feature>
<dbReference type="AlphaFoldDB" id="A0A0M2V1Z0"/>
<comment type="function">
    <text evidence="3 20">Catalyzes the conversion of D-ribulose 5-phosphate to formate and 3,4-dihydroxy-2-butanone 4-phosphate.</text>
</comment>
<dbReference type="NCBIfam" id="NF006803">
    <property type="entry name" value="PRK09311.1"/>
    <property type="match status" value="1"/>
</dbReference>
<feature type="site" description="Essential for DHBP synthase activity" evidence="20">
    <location>
        <position position="126"/>
    </location>
</feature>
<evidence type="ECO:0000256" key="9">
    <source>
        <dbReference type="ARBA" id="ARBA00022723"/>
    </source>
</evidence>
<dbReference type="InterPro" id="IPR016299">
    <property type="entry name" value="Riboflavin_synth_RibBA"/>
</dbReference>
<comment type="caution">
    <text evidence="22">The sequence shown here is derived from an EMBL/GenBank/DDBJ whole genome shotgun (WGS) entry which is preliminary data.</text>
</comment>
<feature type="region of interest" description="DHBP synthase" evidence="20">
    <location>
        <begin position="1"/>
        <end position="201"/>
    </location>
</feature>
<comment type="catalytic activity">
    <reaction evidence="1 20">
        <text>D-ribulose 5-phosphate = (2S)-2-hydroxy-3-oxobutyl phosphate + formate + H(+)</text>
        <dbReference type="Rhea" id="RHEA:18457"/>
        <dbReference type="ChEBI" id="CHEBI:15378"/>
        <dbReference type="ChEBI" id="CHEBI:15740"/>
        <dbReference type="ChEBI" id="CHEBI:58121"/>
        <dbReference type="ChEBI" id="CHEBI:58830"/>
        <dbReference type="EC" id="4.1.99.12"/>
    </reaction>
</comment>
<evidence type="ECO:0000256" key="18">
    <source>
        <dbReference type="ARBA" id="ARBA00043932"/>
    </source>
</evidence>
<evidence type="ECO:0000313" key="22">
    <source>
        <dbReference type="EMBL" id="KKO21146.1"/>
    </source>
</evidence>
<dbReference type="PATRIC" id="fig|380242.3.peg.137"/>
<dbReference type="InterPro" id="IPR032677">
    <property type="entry name" value="GTP_cyclohydro_II"/>
</dbReference>
<keyword evidence="15 20" id="KW-0464">Manganese</keyword>